<evidence type="ECO:0000256" key="1">
    <source>
        <dbReference type="ARBA" id="ARBA00022833"/>
    </source>
</evidence>
<proteinExistence type="predicted"/>
<dbReference type="RefSeq" id="WP_108146995.1">
    <property type="nucleotide sequence ID" value="NZ_CP026304.1"/>
</dbReference>
<evidence type="ECO:0000313" key="2">
    <source>
        <dbReference type="EMBL" id="AVZ71303.1"/>
    </source>
</evidence>
<dbReference type="SUPFAM" id="SSF102588">
    <property type="entry name" value="LmbE-like"/>
    <property type="match status" value="1"/>
</dbReference>
<evidence type="ECO:0000313" key="3">
    <source>
        <dbReference type="Proteomes" id="UP000244201"/>
    </source>
</evidence>
<dbReference type="OrthoDB" id="116799at2"/>
<dbReference type="InterPro" id="IPR003737">
    <property type="entry name" value="GlcNAc_PI_deacetylase-related"/>
</dbReference>
<dbReference type="Proteomes" id="UP000244201">
    <property type="component" value="Chromosome"/>
</dbReference>
<gene>
    <name evidence="2" type="ORF">SLUN_02750</name>
</gene>
<dbReference type="InterPro" id="IPR024078">
    <property type="entry name" value="LmbE-like_dom_sf"/>
</dbReference>
<dbReference type="Pfam" id="PF02585">
    <property type="entry name" value="PIG-L"/>
    <property type="match status" value="1"/>
</dbReference>
<dbReference type="GeneID" id="55654193"/>
<name>A0A2R4SWP9_9ACTN</name>
<dbReference type="GO" id="GO:0016137">
    <property type="term" value="P:glycoside metabolic process"/>
    <property type="evidence" value="ECO:0007669"/>
    <property type="project" value="UniProtKB-ARBA"/>
</dbReference>
<dbReference type="AlphaFoldDB" id="A0A2R4SWP9"/>
<dbReference type="EMBL" id="CP026304">
    <property type="protein sequence ID" value="AVZ71303.1"/>
    <property type="molecule type" value="Genomic_DNA"/>
</dbReference>
<dbReference type="KEGG" id="slk:SLUN_02750"/>
<organism evidence="2 3">
    <name type="scientific">Streptomyces lunaelactis</name>
    <dbReference type="NCBI Taxonomy" id="1535768"/>
    <lineage>
        <taxon>Bacteria</taxon>
        <taxon>Bacillati</taxon>
        <taxon>Actinomycetota</taxon>
        <taxon>Actinomycetes</taxon>
        <taxon>Kitasatosporales</taxon>
        <taxon>Streptomycetaceae</taxon>
        <taxon>Streptomyces</taxon>
    </lineage>
</organism>
<protein>
    <submittedName>
        <fullName evidence="2">PIG-L family deacetylase</fullName>
    </submittedName>
</protein>
<keyword evidence="3" id="KW-1185">Reference proteome</keyword>
<dbReference type="Gene3D" id="3.40.50.10320">
    <property type="entry name" value="LmbE-like"/>
    <property type="match status" value="1"/>
</dbReference>
<sequence>MSADQLTAAIRDGVPLLVLSPHLDDAVLSCGALLTHARSRVSMTVATVFTEAGPRPYTLSARRSLRLAGVKDAEELYASRRAEDREVLEGMGIVWRHLGLPEGLFRRKPGRMPDGSRRAHSVLPEAAYVYPTYRLHIASGRISRYDSAALAHIAAALDDLVPPGPRLLLAPLAVGGHVDHLLVRTAAELSNRGFGYYSDFPYNQRHSLDAGFSRRNALVTETWHSDIADKAALIHGYRTQAPLLFPDGRIPLVPEVYLLPGRPALVARADVRPPRGGPPWP</sequence>
<keyword evidence="1" id="KW-0862">Zinc</keyword>
<reference evidence="2 3" key="1">
    <citation type="submission" date="2018-01" db="EMBL/GenBank/DDBJ databases">
        <title>Complete genome sequence of Streptomyces lunaelactis MM109T, a Ferroverdin A producer isolated from cave moonmilk deposits.</title>
        <authorList>
            <person name="Naome A."/>
            <person name="Martinet L."/>
            <person name="Maciejewska M."/>
            <person name="Anderssen S."/>
            <person name="Adam D."/>
            <person name="Tenconi E."/>
            <person name="Deflandre B."/>
            <person name="Arguelles-Arias A."/>
            <person name="Calusinska M."/>
            <person name="Copieters W."/>
            <person name="Karim L."/>
            <person name="Hanikenne M."/>
            <person name="Baurain D."/>
            <person name="van Wezel G."/>
            <person name="Smargiasso N."/>
            <person name="de Pauw E."/>
            <person name="Delfosse P."/>
            <person name="Rigali S."/>
        </authorList>
    </citation>
    <scope>NUCLEOTIDE SEQUENCE [LARGE SCALE GENOMIC DNA]</scope>
    <source>
        <strain evidence="2 3">MM109</strain>
    </source>
</reference>
<accession>A0A2R4SWP9</accession>